<dbReference type="PROSITE" id="PS51194">
    <property type="entry name" value="HELICASE_CTER"/>
    <property type="match status" value="1"/>
</dbReference>
<dbReference type="GO" id="GO:0016787">
    <property type="term" value="F:hydrolase activity"/>
    <property type="evidence" value="ECO:0007669"/>
    <property type="project" value="UniProtKB-KW"/>
</dbReference>
<evidence type="ECO:0000256" key="2">
    <source>
        <dbReference type="ARBA" id="ARBA00022801"/>
    </source>
</evidence>
<dbReference type="Gene3D" id="3.40.50.300">
    <property type="entry name" value="P-loop containing nucleotide triphosphate hydrolases"/>
    <property type="match status" value="2"/>
</dbReference>
<dbReference type="EMBL" id="JAKCXM010000277">
    <property type="protein sequence ID" value="KAJ0396846.1"/>
    <property type="molecule type" value="Genomic_DNA"/>
</dbReference>
<comment type="caution">
    <text evidence="10">The sequence shown here is derived from an EMBL/GenBank/DDBJ whole genome shotgun (WGS) entry which is preliminary data.</text>
</comment>
<dbReference type="PROSITE" id="PS51192">
    <property type="entry name" value="HELICASE_ATP_BIND_1"/>
    <property type="match status" value="1"/>
</dbReference>
<dbReference type="InterPro" id="IPR014014">
    <property type="entry name" value="RNA_helicase_DEAD_Q_motif"/>
</dbReference>
<dbReference type="AlphaFoldDB" id="A0AAD5Q8M5"/>
<reference evidence="10" key="1">
    <citation type="submission" date="2021-12" db="EMBL/GenBank/DDBJ databases">
        <title>Prjna785345.</title>
        <authorList>
            <person name="Rujirawat T."/>
            <person name="Krajaejun T."/>
        </authorList>
    </citation>
    <scope>NUCLEOTIDE SEQUENCE</scope>
    <source>
        <strain evidence="10">Pi057C3</strain>
    </source>
</reference>
<evidence type="ECO:0000259" key="7">
    <source>
        <dbReference type="PROSITE" id="PS51192"/>
    </source>
</evidence>
<evidence type="ECO:0000256" key="4">
    <source>
        <dbReference type="ARBA" id="ARBA00022840"/>
    </source>
</evidence>
<dbReference type="PROSITE" id="PS51195">
    <property type="entry name" value="Q_MOTIF"/>
    <property type="match status" value="1"/>
</dbReference>
<dbReference type="InterPro" id="IPR011545">
    <property type="entry name" value="DEAD/DEAH_box_helicase_dom"/>
</dbReference>
<keyword evidence="3" id="KW-0347">Helicase</keyword>
<proteinExistence type="predicted"/>
<dbReference type="InterPro" id="IPR044742">
    <property type="entry name" value="DEAD/DEAH_RhlB"/>
</dbReference>
<evidence type="ECO:0000259" key="9">
    <source>
        <dbReference type="PROSITE" id="PS51195"/>
    </source>
</evidence>
<dbReference type="InterPro" id="IPR001650">
    <property type="entry name" value="Helicase_C-like"/>
</dbReference>
<dbReference type="CDD" id="cd00268">
    <property type="entry name" value="DEADc"/>
    <property type="match status" value="1"/>
</dbReference>
<dbReference type="Pfam" id="PF00271">
    <property type="entry name" value="Helicase_C"/>
    <property type="match status" value="1"/>
</dbReference>
<evidence type="ECO:0000259" key="8">
    <source>
        <dbReference type="PROSITE" id="PS51194"/>
    </source>
</evidence>
<keyword evidence="2" id="KW-0378">Hydrolase</keyword>
<keyword evidence="1" id="KW-0547">Nucleotide-binding</keyword>
<sequence>MLLRASSSKAAGASFEALGLHSRLVDALREMGIEKPSGIQTKSIPAILSRQDILCTAQTGTGKTLAYLVPIVEQLHRNEEAMKTAQKLAGVQDPAPPLPSRPEVLVLLPSRELALQVGDVTKRLAHSAKFASCTVTSGVPKSIQQRSLARRLDVVIGTPGRVAKCIDKGDFYLSRVNTVVLDEADTLLDAKMGFRNELEAVLKPIEASAAKRQMPLQVVLVAATIRSPLDRVVRNRFGDLKLVSDDQIHQTPTTLREEFVRTTSEQKLSALREALHGRQVRNARTVVFCRNAASCRATDHMLREHGFSSRCLHGEMPTAQREASVAEFQRADSDVNILVCTDLAARGLHFDGVKHVIMVDFPKSAVDYVHRAGRAGRAGEHGIVTSLVTRHDLPLARSIEEAKQQRRAVRDLRTDVASVVTPLDTRPPREERQPLKAAATKASPQSQSQSQRRRGTKRLRSHKLRVVTRPKP</sequence>
<dbReference type="PANTHER" id="PTHR47960">
    <property type="entry name" value="DEAD-BOX ATP-DEPENDENT RNA HELICASE 50"/>
    <property type="match status" value="1"/>
</dbReference>
<gene>
    <name evidence="10" type="ORF">P43SY_001793</name>
</gene>
<dbReference type="CDD" id="cd18787">
    <property type="entry name" value="SF2_C_DEAD"/>
    <property type="match status" value="1"/>
</dbReference>
<protein>
    <recommendedName>
        <fullName evidence="12">DEAD/DEAH box RNA helicase</fullName>
    </recommendedName>
</protein>
<feature type="domain" description="Helicase ATP-binding" evidence="7">
    <location>
        <begin position="44"/>
        <end position="243"/>
    </location>
</feature>
<evidence type="ECO:0000256" key="6">
    <source>
        <dbReference type="SAM" id="MobiDB-lite"/>
    </source>
</evidence>
<name>A0AAD5Q8M5_PYTIN</name>
<dbReference type="SMART" id="SM00487">
    <property type="entry name" value="DEXDc"/>
    <property type="match status" value="1"/>
</dbReference>
<evidence type="ECO:0008006" key="12">
    <source>
        <dbReference type="Google" id="ProtNLM"/>
    </source>
</evidence>
<evidence type="ECO:0000256" key="3">
    <source>
        <dbReference type="ARBA" id="ARBA00022806"/>
    </source>
</evidence>
<keyword evidence="11" id="KW-1185">Reference proteome</keyword>
<feature type="domain" description="DEAD-box RNA helicase Q" evidence="9">
    <location>
        <begin position="13"/>
        <end position="41"/>
    </location>
</feature>
<dbReference type="InterPro" id="IPR014001">
    <property type="entry name" value="Helicase_ATP-bd"/>
</dbReference>
<keyword evidence="4" id="KW-0067">ATP-binding</keyword>
<organism evidence="10 11">
    <name type="scientific">Pythium insidiosum</name>
    <name type="common">Pythiosis disease agent</name>
    <dbReference type="NCBI Taxonomy" id="114742"/>
    <lineage>
        <taxon>Eukaryota</taxon>
        <taxon>Sar</taxon>
        <taxon>Stramenopiles</taxon>
        <taxon>Oomycota</taxon>
        <taxon>Peronosporomycetes</taxon>
        <taxon>Pythiales</taxon>
        <taxon>Pythiaceae</taxon>
        <taxon>Pythium</taxon>
    </lineage>
</organism>
<dbReference type="Proteomes" id="UP001209570">
    <property type="component" value="Unassembled WGS sequence"/>
</dbReference>
<dbReference type="InterPro" id="IPR027417">
    <property type="entry name" value="P-loop_NTPase"/>
</dbReference>
<feature type="short sequence motif" description="Q motif" evidence="5">
    <location>
        <begin position="13"/>
        <end position="41"/>
    </location>
</feature>
<evidence type="ECO:0000256" key="1">
    <source>
        <dbReference type="ARBA" id="ARBA00022741"/>
    </source>
</evidence>
<feature type="region of interest" description="Disordered" evidence="6">
    <location>
        <begin position="419"/>
        <end position="472"/>
    </location>
</feature>
<evidence type="ECO:0000256" key="5">
    <source>
        <dbReference type="PROSITE-ProRule" id="PRU00552"/>
    </source>
</evidence>
<evidence type="ECO:0000313" key="10">
    <source>
        <dbReference type="EMBL" id="KAJ0396846.1"/>
    </source>
</evidence>
<dbReference type="GO" id="GO:0003724">
    <property type="term" value="F:RNA helicase activity"/>
    <property type="evidence" value="ECO:0007669"/>
    <property type="project" value="InterPro"/>
</dbReference>
<dbReference type="GO" id="GO:0005524">
    <property type="term" value="F:ATP binding"/>
    <property type="evidence" value="ECO:0007669"/>
    <property type="project" value="UniProtKB-KW"/>
</dbReference>
<feature type="compositionally biased region" description="Low complexity" evidence="6">
    <location>
        <begin position="436"/>
        <end position="450"/>
    </location>
</feature>
<evidence type="ECO:0000313" key="11">
    <source>
        <dbReference type="Proteomes" id="UP001209570"/>
    </source>
</evidence>
<accession>A0AAD5Q8M5</accession>
<feature type="domain" description="Helicase C-terminal" evidence="8">
    <location>
        <begin position="263"/>
        <end position="420"/>
    </location>
</feature>
<dbReference type="Pfam" id="PF00270">
    <property type="entry name" value="DEAD"/>
    <property type="match status" value="1"/>
</dbReference>
<dbReference type="SUPFAM" id="SSF52540">
    <property type="entry name" value="P-loop containing nucleoside triphosphate hydrolases"/>
    <property type="match status" value="1"/>
</dbReference>
<dbReference type="SMART" id="SM00490">
    <property type="entry name" value="HELICc"/>
    <property type="match status" value="1"/>
</dbReference>
<dbReference type="GO" id="GO:0003676">
    <property type="term" value="F:nucleic acid binding"/>
    <property type="evidence" value="ECO:0007669"/>
    <property type="project" value="InterPro"/>
</dbReference>
<feature type="compositionally biased region" description="Basic residues" evidence="6">
    <location>
        <begin position="451"/>
        <end position="472"/>
    </location>
</feature>